<dbReference type="GO" id="GO:0016787">
    <property type="term" value="F:hydrolase activity"/>
    <property type="evidence" value="ECO:0007669"/>
    <property type="project" value="UniProtKB-KW"/>
</dbReference>
<organism evidence="9 10">
    <name type="scientific">Acanthoscelides obtectus</name>
    <name type="common">Bean weevil</name>
    <name type="synonym">Bruchus obtectus</name>
    <dbReference type="NCBI Taxonomy" id="200917"/>
    <lineage>
        <taxon>Eukaryota</taxon>
        <taxon>Metazoa</taxon>
        <taxon>Ecdysozoa</taxon>
        <taxon>Arthropoda</taxon>
        <taxon>Hexapoda</taxon>
        <taxon>Insecta</taxon>
        <taxon>Pterygota</taxon>
        <taxon>Neoptera</taxon>
        <taxon>Endopterygota</taxon>
        <taxon>Coleoptera</taxon>
        <taxon>Polyphaga</taxon>
        <taxon>Cucujiformia</taxon>
        <taxon>Chrysomeloidea</taxon>
        <taxon>Chrysomelidae</taxon>
        <taxon>Bruchinae</taxon>
        <taxon>Bruchini</taxon>
        <taxon>Acanthoscelides</taxon>
    </lineage>
</organism>
<proteinExistence type="inferred from homology"/>
<keyword evidence="10" id="KW-1185">Reference proteome</keyword>
<evidence type="ECO:0000259" key="8">
    <source>
        <dbReference type="Pfam" id="PF13359"/>
    </source>
</evidence>
<comment type="cofactor">
    <cofactor evidence="1">
        <name>a divalent metal cation</name>
        <dbReference type="ChEBI" id="CHEBI:60240"/>
    </cofactor>
</comment>
<dbReference type="GO" id="GO:0004518">
    <property type="term" value="F:nuclease activity"/>
    <property type="evidence" value="ECO:0007669"/>
    <property type="project" value="UniProtKB-KW"/>
</dbReference>
<name>A0A9P0K4X9_ACAOB</name>
<comment type="caution">
    <text evidence="9">The sequence shown here is derived from an EMBL/GenBank/DDBJ whole genome shotgun (WGS) entry which is preliminary data.</text>
</comment>
<evidence type="ECO:0000256" key="2">
    <source>
        <dbReference type="ARBA" id="ARBA00004123"/>
    </source>
</evidence>
<gene>
    <name evidence="9" type="ORF">ACAOBT_LOCUS7366</name>
</gene>
<keyword evidence="7" id="KW-0539">Nucleus</keyword>
<dbReference type="AlphaFoldDB" id="A0A9P0K4X9"/>
<sequence length="399" mass="46604">MSETSDDETIILYYFYRKQRNRRNRRYWVHPYIERNIKCRLFVAAKELQQTDAKFLSLYRMSKESYTHLVELLVPHIHQRDTHMRECVSAEERILITIRYLATGATFTSISLYFARGDSTVSRIIGEITAIIWDALKDIYMPTPDKNQWKIIAQRFHLLWNLPNCLGALDGKHIRIEKLPNSGSLNFNYKSYHSVVLMACSDADGLFTYIETGFAGRNSDGGIFRASAIKHFIEGDNLDLPTSLRLPNDDNNYKFPFYFVGDEAFPLLHYLLRPYPQRVLDNTKRIFNYRLSRGRKTVECAFGMMTEKFQVLSTAIRCHDNIKINNIVKSVCILHNYVRKREGLPYRAYEENSNSTLGIIQPQQIQLNAQSSTNTLRNYLANYFIKPQVALPWQYNCIV</sequence>
<evidence type="ECO:0000256" key="6">
    <source>
        <dbReference type="ARBA" id="ARBA00022801"/>
    </source>
</evidence>
<evidence type="ECO:0000313" key="9">
    <source>
        <dbReference type="EMBL" id="CAH1967366.1"/>
    </source>
</evidence>
<feature type="domain" description="DDE Tnp4" evidence="8">
    <location>
        <begin position="169"/>
        <end position="336"/>
    </location>
</feature>
<dbReference type="InterPro" id="IPR045249">
    <property type="entry name" value="HARBI1-like"/>
</dbReference>
<dbReference type="InterPro" id="IPR027806">
    <property type="entry name" value="HARBI1_dom"/>
</dbReference>
<keyword evidence="4" id="KW-0540">Nuclease</keyword>
<evidence type="ECO:0000313" key="10">
    <source>
        <dbReference type="Proteomes" id="UP001152888"/>
    </source>
</evidence>
<dbReference type="Proteomes" id="UP001152888">
    <property type="component" value="Unassembled WGS sequence"/>
</dbReference>
<protein>
    <recommendedName>
        <fullName evidence="8">DDE Tnp4 domain-containing protein</fullName>
    </recommendedName>
</protein>
<evidence type="ECO:0000256" key="1">
    <source>
        <dbReference type="ARBA" id="ARBA00001968"/>
    </source>
</evidence>
<dbReference type="OrthoDB" id="2570778at2759"/>
<keyword evidence="6" id="KW-0378">Hydrolase</keyword>
<dbReference type="Pfam" id="PF13359">
    <property type="entry name" value="DDE_Tnp_4"/>
    <property type="match status" value="1"/>
</dbReference>
<dbReference type="PANTHER" id="PTHR22930">
    <property type="match status" value="1"/>
</dbReference>
<keyword evidence="5" id="KW-0479">Metal-binding</keyword>
<evidence type="ECO:0000256" key="7">
    <source>
        <dbReference type="ARBA" id="ARBA00023242"/>
    </source>
</evidence>
<evidence type="ECO:0000256" key="3">
    <source>
        <dbReference type="ARBA" id="ARBA00006958"/>
    </source>
</evidence>
<dbReference type="EMBL" id="CAKOFQ010006744">
    <property type="protein sequence ID" value="CAH1967366.1"/>
    <property type="molecule type" value="Genomic_DNA"/>
</dbReference>
<dbReference type="GO" id="GO:0005634">
    <property type="term" value="C:nucleus"/>
    <property type="evidence" value="ECO:0007669"/>
    <property type="project" value="UniProtKB-SubCell"/>
</dbReference>
<reference evidence="9" key="1">
    <citation type="submission" date="2022-03" db="EMBL/GenBank/DDBJ databases">
        <authorList>
            <person name="Sayadi A."/>
        </authorList>
    </citation>
    <scope>NUCLEOTIDE SEQUENCE</scope>
</reference>
<accession>A0A9P0K4X9</accession>
<comment type="subcellular location">
    <subcellularLocation>
        <location evidence="2">Nucleus</location>
    </subcellularLocation>
</comment>
<evidence type="ECO:0000256" key="5">
    <source>
        <dbReference type="ARBA" id="ARBA00022723"/>
    </source>
</evidence>
<dbReference type="GO" id="GO:0046872">
    <property type="term" value="F:metal ion binding"/>
    <property type="evidence" value="ECO:0007669"/>
    <property type="project" value="UniProtKB-KW"/>
</dbReference>
<comment type="similarity">
    <text evidence="3">Belongs to the HARBI1 family.</text>
</comment>
<evidence type="ECO:0000256" key="4">
    <source>
        <dbReference type="ARBA" id="ARBA00022722"/>
    </source>
</evidence>
<dbReference type="PANTHER" id="PTHR22930:SF269">
    <property type="entry name" value="NUCLEASE HARBI1-LIKE PROTEIN"/>
    <property type="match status" value="1"/>
</dbReference>